<keyword evidence="17" id="KW-1185">Reference proteome</keyword>
<evidence type="ECO:0000256" key="2">
    <source>
        <dbReference type="ARBA" id="ARBA00004861"/>
    </source>
</evidence>
<feature type="active site" description="For OMPdecase activity" evidence="13">
    <location>
        <position position="300"/>
    </location>
</feature>
<dbReference type="Pfam" id="PF00215">
    <property type="entry name" value="OMPdecase"/>
    <property type="match status" value="1"/>
</dbReference>
<dbReference type="SMART" id="SM00934">
    <property type="entry name" value="OMPdecase"/>
    <property type="match status" value="1"/>
</dbReference>
<dbReference type="GO" id="GO:0006207">
    <property type="term" value="P:'de novo' pyrimidine nucleobase biosynthetic process"/>
    <property type="evidence" value="ECO:0007669"/>
    <property type="project" value="InterPro"/>
</dbReference>
<comment type="similarity">
    <text evidence="4">In the N-terminal section; belongs to the purine/pyrimidine phosphoribosyltransferase family.</text>
</comment>
<protein>
    <recommendedName>
        <fullName evidence="12">Orotate phosphoribosyltransferase</fullName>
        <shortName evidence="12">OPRT</shortName>
        <shortName evidence="12">OPRTase</shortName>
        <ecNumber evidence="12">2.4.2.10</ecNumber>
    </recommendedName>
</protein>
<evidence type="ECO:0000313" key="17">
    <source>
        <dbReference type="Proteomes" id="UP000445309"/>
    </source>
</evidence>
<keyword evidence="7 12" id="KW-0808">Transferase</keyword>
<keyword evidence="6 12" id="KW-0328">Glycosyltransferase</keyword>
<evidence type="ECO:0000256" key="13">
    <source>
        <dbReference type="PIRSR" id="PIRSR614732-1"/>
    </source>
</evidence>
<comment type="pathway">
    <text evidence="2">Pyrimidine metabolism; UMP biosynthesis via de novo pathway; UMP from orotate: step 2/2.</text>
</comment>
<dbReference type="PANTHER" id="PTHR19278">
    <property type="entry name" value="OROTATE PHOSPHORIBOSYLTRANSFERASE"/>
    <property type="match status" value="1"/>
</dbReference>
<dbReference type="InterPro" id="IPR023031">
    <property type="entry name" value="OPRT"/>
</dbReference>
<feature type="active site" description="For OMPdecase activity" evidence="13">
    <location>
        <position position="297"/>
    </location>
</feature>
<comment type="subunit">
    <text evidence="12">Homodimer.</text>
</comment>
<feature type="binding site" evidence="12">
    <location>
        <position position="91"/>
    </location>
    <ligand>
        <name>5-phospho-alpha-D-ribose 1-diphosphate</name>
        <dbReference type="ChEBI" id="CHEBI:58017"/>
        <note>ligand shared between dimeric partners</note>
    </ligand>
</feature>
<comment type="caution">
    <text evidence="12">Lacks conserved residue(s) required for the propagation of feature annotation.</text>
</comment>
<dbReference type="GO" id="GO:0004590">
    <property type="term" value="F:orotidine-5'-phosphate decarboxylase activity"/>
    <property type="evidence" value="ECO:0007669"/>
    <property type="project" value="InterPro"/>
</dbReference>
<organism evidence="16 17">
    <name type="scientific">Chryseobacterium fistulae</name>
    <dbReference type="NCBI Taxonomy" id="2675058"/>
    <lineage>
        <taxon>Bacteria</taxon>
        <taxon>Pseudomonadati</taxon>
        <taxon>Bacteroidota</taxon>
        <taxon>Flavobacteriia</taxon>
        <taxon>Flavobacteriales</taxon>
        <taxon>Weeksellaceae</taxon>
        <taxon>Chryseobacterium group</taxon>
        <taxon>Chryseobacterium</taxon>
    </lineage>
</organism>
<evidence type="ECO:0000256" key="7">
    <source>
        <dbReference type="ARBA" id="ARBA00022679"/>
    </source>
</evidence>
<evidence type="ECO:0000256" key="14">
    <source>
        <dbReference type="PIRSR" id="PIRSR614732-2"/>
    </source>
</evidence>
<feature type="binding site" evidence="14">
    <location>
        <position position="425"/>
    </location>
    <ligand>
        <name>substrate</name>
    </ligand>
</feature>
<evidence type="ECO:0000256" key="10">
    <source>
        <dbReference type="ARBA" id="ARBA00023239"/>
    </source>
</evidence>
<dbReference type="InterPro" id="IPR011060">
    <property type="entry name" value="RibuloseP-bd_barrel"/>
</dbReference>
<dbReference type="RefSeq" id="WP_162073215.1">
    <property type="nucleotide sequence ID" value="NZ_CACVBY010000045.1"/>
</dbReference>
<dbReference type="Proteomes" id="UP000445309">
    <property type="component" value="Unassembled WGS sequence"/>
</dbReference>
<accession>A0A6N4XSU5</accession>
<comment type="similarity">
    <text evidence="5">In the C-terminal section; belongs to the OMP decarboxylase family.</text>
</comment>
<keyword evidence="8" id="KW-0210">Decarboxylase</keyword>
<evidence type="ECO:0000256" key="3">
    <source>
        <dbReference type="ARBA" id="ARBA00004889"/>
    </source>
</evidence>
<evidence type="ECO:0000259" key="15">
    <source>
        <dbReference type="SMART" id="SM00934"/>
    </source>
</evidence>
<name>A0A6N4XSU5_9FLAO</name>
<keyword evidence="12" id="KW-0460">Magnesium</keyword>
<dbReference type="Gene3D" id="3.20.20.70">
    <property type="entry name" value="Aldolase class I"/>
    <property type="match status" value="1"/>
</dbReference>
<dbReference type="InterPro" id="IPR014732">
    <property type="entry name" value="OMPdecase"/>
</dbReference>
<keyword evidence="11" id="KW-0511">Multifunctional enzyme</keyword>
<dbReference type="NCBIfam" id="TIGR01740">
    <property type="entry name" value="pyrF"/>
    <property type="match status" value="1"/>
</dbReference>
<dbReference type="GO" id="GO:0000287">
    <property type="term" value="F:magnesium ion binding"/>
    <property type="evidence" value="ECO:0007669"/>
    <property type="project" value="UniProtKB-UniRule"/>
</dbReference>
<feature type="binding site" evidence="14">
    <location>
        <position position="349"/>
    </location>
    <ligand>
        <name>substrate</name>
    </ligand>
</feature>
<dbReference type="InterPro" id="IPR004467">
    <property type="entry name" value="Or_phspho_trans_dom"/>
</dbReference>
<feature type="binding site" evidence="12">
    <location>
        <position position="121"/>
    </location>
    <ligand>
        <name>orotate</name>
        <dbReference type="ChEBI" id="CHEBI:30839"/>
    </ligand>
</feature>
<dbReference type="Pfam" id="PF00156">
    <property type="entry name" value="Pribosyltran"/>
    <property type="match status" value="1"/>
</dbReference>
<comment type="similarity">
    <text evidence="12">Belongs to the purine/pyrimidine phosphoribosyltransferase family. PyrE subfamily.</text>
</comment>
<dbReference type="PANTHER" id="PTHR19278:SF9">
    <property type="entry name" value="URIDINE 5'-MONOPHOSPHATE SYNTHASE"/>
    <property type="match status" value="1"/>
</dbReference>
<feature type="binding site" evidence="14">
    <location>
        <position position="263"/>
    </location>
    <ligand>
        <name>substrate</name>
    </ligand>
</feature>
<evidence type="ECO:0000256" key="1">
    <source>
        <dbReference type="ARBA" id="ARBA00002356"/>
    </source>
</evidence>
<dbReference type="UniPathway" id="UPA00070">
    <property type="reaction ID" value="UER00119"/>
</dbReference>
<dbReference type="GO" id="GO:0004588">
    <property type="term" value="F:orotate phosphoribosyltransferase activity"/>
    <property type="evidence" value="ECO:0007669"/>
    <property type="project" value="UniProtKB-UniRule"/>
</dbReference>
<reference evidence="16 17" key="1">
    <citation type="submission" date="2020-01" db="EMBL/GenBank/DDBJ databases">
        <authorList>
            <person name="Rodrigo-Torres L."/>
            <person name="Arahal R. D."/>
            <person name="Lucena T."/>
        </authorList>
    </citation>
    <scope>NUCLEOTIDE SEQUENCE [LARGE SCALE GENOMIC DNA]</scope>
    <source>
        <strain evidence="16 17">CECT 9393</strain>
    </source>
</reference>
<dbReference type="SUPFAM" id="SSF51366">
    <property type="entry name" value="Ribulose-phoshate binding barrel"/>
    <property type="match status" value="1"/>
</dbReference>
<feature type="binding site" description="in other chain" evidence="12">
    <location>
        <position position="25"/>
    </location>
    <ligand>
        <name>5-phospho-alpha-D-ribose 1-diphosphate</name>
        <dbReference type="ChEBI" id="CHEBI:58017"/>
        <note>ligand shared between dimeric partners</note>
    </ligand>
</feature>
<dbReference type="InterPro" id="IPR001754">
    <property type="entry name" value="OMPdeCOase_dom"/>
</dbReference>
<comment type="catalytic activity">
    <reaction evidence="12">
        <text>orotidine 5'-phosphate + diphosphate = orotate + 5-phospho-alpha-D-ribose 1-diphosphate</text>
        <dbReference type="Rhea" id="RHEA:10380"/>
        <dbReference type="ChEBI" id="CHEBI:30839"/>
        <dbReference type="ChEBI" id="CHEBI:33019"/>
        <dbReference type="ChEBI" id="CHEBI:57538"/>
        <dbReference type="ChEBI" id="CHEBI:58017"/>
        <dbReference type="EC" id="2.4.2.10"/>
    </reaction>
</comment>
<feature type="domain" description="Orotidine 5'-phosphate decarboxylase" evidence="15">
    <location>
        <begin position="235"/>
        <end position="440"/>
    </location>
</feature>
<dbReference type="InterPro" id="IPR029057">
    <property type="entry name" value="PRTase-like"/>
</dbReference>
<feature type="binding site" description="in other chain" evidence="12">
    <location>
        <begin position="117"/>
        <end position="125"/>
    </location>
    <ligand>
        <name>5-phospho-alpha-D-ribose 1-diphosphate</name>
        <dbReference type="ChEBI" id="CHEBI:58017"/>
        <note>ligand shared between dimeric partners</note>
    </ligand>
</feature>
<dbReference type="AlphaFoldDB" id="A0A6N4XSU5"/>
<feature type="binding site" evidence="12">
    <location>
        <position position="149"/>
    </location>
    <ligand>
        <name>orotate</name>
        <dbReference type="ChEBI" id="CHEBI:30839"/>
    </ligand>
</feature>
<comment type="cofactor">
    <cofactor evidence="12">
        <name>Mg(2+)</name>
        <dbReference type="ChEBI" id="CHEBI:18420"/>
    </cofactor>
</comment>
<sequence>MESKKEFFLECYKLGIIKFGRFTLKSGIESPFYVDLRPLASDPKILKNLANYLLEMLPLDNFDLICGVPYAALPMATAMSLESYIPLIIKRKEAKSYGTKKLIEGIYQKGQNCLLVEDVITSGKSLVETISEVEQEDIKVSDIVVVLDREQGGKQLLESKGYRVHTLFNISEVCDILQENGELTENEVKRIHDFLQGNHIEFEDKARASYEQKLKNVQHSVSKKLLEIALAKKSNLIASADVTTTQELLALAEKVGPHIVALKTHIDIISDFEYEKTIIPLKELSAKHQFLLMEDRKFADIGNTQELQFKSGVFKITDWADFVTSQVIGGFESLDCFNNVGVVAIVGMSSKGTLTTSSYREEALKITLSHPNVIGGVSQSSIPEEILLFTPGVNLADSGDGKGQQYNTPEYVFKTLHSDFIIVGRGIYKSNNPEEAAISYKNEGWNAYIKSLKIIATHN</sequence>
<keyword evidence="10" id="KW-0456">Lyase</keyword>
<dbReference type="Gene3D" id="3.40.50.2020">
    <property type="match status" value="1"/>
</dbReference>
<dbReference type="CDD" id="cd06223">
    <property type="entry name" value="PRTases_typeI"/>
    <property type="match status" value="1"/>
</dbReference>
<feature type="binding site" description="in other chain" evidence="12">
    <location>
        <position position="92"/>
    </location>
    <ligand>
        <name>5-phospho-alpha-D-ribose 1-diphosphate</name>
        <dbReference type="ChEBI" id="CHEBI:58017"/>
        <note>ligand shared between dimeric partners</note>
    </ligand>
</feature>
<dbReference type="NCBIfam" id="TIGR00336">
    <property type="entry name" value="pyrE"/>
    <property type="match status" value="1"/>
</dbReference>
<evidence type="ECO:0000256" key="12">
    <source>
        <dbReference type="HAMAP-Rule" id="MF_01208"/>
    </source>
</evidence>
<evidence type="ECO:0000256" key="5">
    <source>
        <dbReference type="ARBA" id="ARBA00009769"/>
    </source>
</evidence>
<dbReference type="SUPFAM" id="SSF53271">
    <property type="entry name" value="PRTase-like"/>
    <property type="match status" value="1"/>
</dbReference>
<dbReference type="FunFam" id="3.40.50.2020:FF:000025">
    <property type="entry name" value="Uridine monophosphate synthetase"/>
    <property type="match status" value="1"/>
</dbReference>
<keyword evidence="9 12" id="KW-0665">Pyrimidine biosynthesis</keyword>
<dbReference type="HAMAP" id="MF_01208">
    <property type="entry name" value="PyrE"/>
    <property type="match status" value="1"/>
</dbReference>
<evidence type="ECO:0000256" key="8">
    <source>
        <dbReference type="ARBA" id="ARBA00022793"/>
    </source>
</evidence>
<feature type="active site" description="For OMPdecase activity" evidence="13">
    <location>
        <position position="295"/>
    </location>
</feature>
<dbReference type="EC" id="2.4.2.10" evidence="12"/>
<feature type="binding site" evidence="14">
    <location>
        <position position="404"/>
    </location>
    <ligand>
        <name>substrate</name>
    </ligand>
</feature>
<dbReference type="FunFam" id="3.20.20.70:FF:000114">
    <property type="entry name" value="Decarboxylase,orotidine phosphate"/>
    <property type="match status" value="1"/>
</dbReference>
<feature type="binding site" evidence="14">
    <location>
        <position position="241"/>
    </location>
    <ligand>
        <name>substrate</name>
    </ligand>
</feature>
<feature type="binding site" evidence="14">
    <location>
        <position position="424"/>
    </location>
    <ligand>
        <name>substrate</name>
    </ligand>
</feature>
<proteinExistence type="inferred from homology"/>
<dbReference type="InterPro" id="IPR013785">
    <property type="entry name" value="Aldolase_TIM"/>
</dbReference>
<comment type="pathway">
    <text evidence="3 12">Pyrimidine metabolism; UMP biosynthesis via de novo pathway; UMP from orotate: step 1/2.</text>
</comment>
<gene>
    <name evidence="12 16" type="primary">pyrE</name>
    <name evidence="16" type="ORF">CHRY9393_02075</name>
</gene>
<evidence type="ECO:0000313" key="16">
    <source>
        <dbReference type="EMBL" id="CAA7389031.1"/>
    </source>
</evidence>
<evidence type="ECO:0000256" key="4">
    <source>
        <dbReference type="ARBA" id="ARBA00006221"/>
    </source>
</evidence>
<evidence type="ECO:0000256" key="9">
    <source>
        <dbReference type="ARBA" id="ARBA00022975"/>
    </source>
</evidence>
<dbReference type="CDD" id="cd04725">
    <property type="entry name" value="OMP_decarboxylase_like"/>
    <property type="match status" value="1"/>
</dbReference>
<dbReference type="InterPro" id="IPR000836">
    <property type="entry name" value="PRTase_dom"/>
</dbReference>
<comment type="function">
    <text evidence="1">Catalyzes the decarboxylation of orotidine 5'-monophosphate (OMP) to uridine 5'-monophosphate (UMP).</text>
</comment>
<dbReference type="EMBL" id="CACVBY010000045">
    <property type="protein sequence ID" value="CAA7389031.1"/>
    <property type="molecule type" value="Genomic_DNA"/>
</dbReference>
<evidence type="ECO:0000256" key="6">
    <source>
        <dbReference type="ARBA" id="ARBA00022676"/>
    </source>
</evidence>
<comment type="function">
    <text evidence="12">Catalyzes the transfer of a ribosyl phosphate group from 5-phosphoribose 1-diphosphate to orotate, leading to the formation of orotidine monophosphate (OMP).</text>
</comment>
<feature type="binding site" evidence="12">
    <location>
        <position position="95"/>
    </location>
    <ligand>
        <name>5-phospho-alpha-D-ribose 1-diphosphate</name>
        <dbReference type="ChEBI" id="CHEBI:58017"/>
        <note>ligand shared between dimeric partners</note>
    </ligand>
</feature>
<dbReference type="GO" id="GO:0044205">
    <property type="term" value="P:'de novo' UMP biosynthetic process"/>
    <property type="evidence" value="ECO:0007669"/>
    <property type="project" value="UniProtKB-UniRule"/>
</dbReference>
<evidence type="ECO:0000256" key="11">
    <source>
        <dbReference type="ARBA" id="ARBA00023268"/>
    </source>
</evidence>